<dbReference type="EMBL" id="JAGMVJ010000001">
    <property type="protein sequence ID" value="KAH7094601.1"/>
    <property type="molecule type" value="Genomic_DNA"/>
</dbReference>
<dbReference type="OrthoDB" id="3684516at2759"/>
<feature type="region of interest" description="Disordered" evidence="1">
    <location>
        <begin position="51"/>
        <end position="73"/>
    </location>
</feature>
<feature type="compositionally biased region" description="Basic and acidic residues" evidence="1">
    <location>
        <begin position="162"/>
        <end position="172"/>
    </location>
</feature>
<accession>A0A8K0RJN9</accession>
<comment type="caution">
    <text evidence="2">The sequence shown here is derived from an EMBL/GenBank/DDBJ whole genome shotgun (WGS) entry which is preliminary data.</text>
</comment>
<protein>
    <submittedName>
        <fullName evidence="2">Uncharacterized protein</fullName>
    </submittedName>
</protein>
<reference evidence="2" key="1">
    <citation type="journal article" date="2021" name="Nat. Commun.">
        <title>Genetic determinants of endophytism in the Arabidopsis root mycobiome.</title>
        <authorList>
            <person name="Mesny F."/>
            <person name="Miyauchi S."/>
            <person name="Thiergart T."/>
            <person name="Pickel B."/>
            <person name="Atanasova L."/>
            <person name="Karlsson M."/>
            <person name="Huettel B."/>
            <person name="Barry K.W."/>
            <person name="Haridas S."/>
            <person name="Chen C."/>
            <person name="Bauer D."/>
            <person name="Andreopoulos W."/>
            <person name="Pangilinan J."/>
            <person name="LaButti K."/>
            <person name="Riley R."/>
            <person name="Lipzen A."/>
            <person name="Clum A."/>
            <person name="Drula E."/>
            <person name="Henrissat B."/>
            <person name="Kohler A."/>
            <person name="Grigoriev I.V."/>
            <person name="Martin F.M."/>
            <person name="Hacquard S."/>
        </authorList>
    </citation>
    <scope>NUCLEOTIDE SEQUENCE</scope>
    <source>
        <strain evidence="2">MPI-SDFR-AT-0120</strain>
    </source>
</reference>
<proteinExistence type="predicted"/>
<feature type="region of interest" description="Disordered" evidence="1">
    <location>
        <begin position="146"/>
        <end position="172"/>
    </location>
</feature>
<evidence type="ECO:0000313" key="3">
    <source>
        <dbReference type="Proteomes" id="UP000813461"/>
    </source>
</evidence>
<dbReference type="Proteomes" id="UP000813461">
    <property type="component" value="Unassembled WGS sequence"/>
</dbReference>
<name>A0A8K0RJN9_9PLEO</name>
<evidence type="ECO:0000313" key="2">
    <source>
        <dbReference type="EMBL" id="KAH7094601.1"/>
    </source>
</evidence>
<organism evidence="2 3">
    <name type="scientific">Paraphoma chrysanthemicola</name>
    <dbReference type="NCBI Taxonomy" id="798071"/>
    <lineage>
        <taxon>Eukaryota</taxon>
        <taxon>Fungi</taxon>
        <taxon>Dikarya</taxon>
        <taxon>Ascomycota</taxon>
        <taxon>Pezizomycotina</taxon>
        <taxon>Dothideomycetes</taxon>
        <taxon>Pleosporomycetidae</taxon>
        <taxon>Pleosporales</taxon>
        <taxon>Pleosporineae</taxon>
        <taxon>Phaeosphaeriaceae</taxon>
        <taxon>Paraphoma</taxon>
    </lineage>
</organism>
<sequence>MAPNDSRHLLPMSSLIFTSSPNLRNTTTLPTNPTLVNLNDAADMSVTALPDPLNAKAGRSDEKHGVKTEKKMGGNTKAKAGIFKKAVRKIKKAFKPRAKTTAKPNPEDVFEQRTLDRKHEPQEMQIGSPTNVRHVATGGPRGLREGMLGGDADAGEDEWEDIETKTSRRRDGEAAYVHNTGFGVFLHKYPDGGTGIGIGR</sequence>
<dbReference type="AlphaFoldDB" id="A0A8K0RJN9"/>
<evidence type="ECO:0000256" key="1">
    <source>
        <dbReference type="SAM" id="MobiDB-lite"/>
    </source>
</evidence>
<keyword evidence="3" id="KW-1185">Reference proteome</keyword>
<feature type="compositionally biased region" description="Basic and acidic residues" evidence="1">
    <location>
        <begin position="58"/>
        <end position="72"/>
    </location>
</feature>
<gene>
    <name evidence="2" type="ORF">FB567DRAFT_7303</name>
</gene>